<dbReference type="AlphaFoldDB" id="A0A495A7A3"/>
<evidence type="ECO:0000256" key="1">
    <source>
        <dbReference type="ARBA" id="ARBA00006500"/>
    </source>
</evidence>
<evidence type="ECO:0000256" key="3">
    <source>
        <dbReference type="ARBA" id="ARBA00022801"/>
    </source>
</evidence>
<dbReference type="Gene3D" id="3.10.129.10">
    <property type="entry name" value="Hotdog Thioesterase"/>
    <property type="match status" value="2"/>
</dbReference>
<evidence type="ECO:0000313" key="10">
    <source>
        <dbReference type="EMBL" id="RKQ35619.1"/>
    </source>
</evidence>
<evidence type="ECO:0000259" key="9">
    <source>
        <dbReference type="Pfam" id="PF20791"/>
    </source>
</evidence>
<evidence type="ECO:0000256" key="7">
    <source>
        <dbReference type="ARBA" id="ARBA00023160"/>
    </source>
</evidence>
<dbReference type="InterPro" id="IPR049427">
    <property type="entry name" value="Acyl-ACP_TE_C"/>
</dbReference>
<keyword evidence="7" id="KW-0275">Fatty acid biosynthesis</keyword>
<dbReference type="CDD" id="cd00586">
    <property type="entry name" value="4HBT"/>
    <property type="match status" value="1"/>
</dbReference>
<sequence length="251" mass="29479">MEQTVVFKKNYHIDLRDVDFTKRLKWSTLFSYFQEVASLSAADLGAGIDKLEEKYGVAWILMRIRVEIERMPKWDEQITIETWPQEPGRLEFERDFIVRDQNGESIIRAISAWVIMDLKERKLKRPAHISLTYPSVVEERAIDYKLKRLKVTDRLETAYKKVIGYSDVDFNGHLNNSKYVDFIMDCFPIEQHKAHEIKAMEVNFNQEALPGDSIILKKDTSDVVSKQIYIEGLNEKEDKVVFKAKLEIEKK</sequence>
<dbReference type="InterPro" id="IPR029069">
    <property type="entry name" value="HotDog_dom_sf"/>
</dbReference>
<keyword evidence="4" id="KW-0276">Fatty acid metabolism</keyword>
<keyword evidence="2" id="KW-0444">Lipid biosynthesis</keyword>
<dbReference type="PANTHER" id="PTHR31727:SF6">
    <property type="entry name" value="OLEOYL-ACYL CARRIER PROTEIN THIOESTERASE 1, CHLOROPLASTIC"/>
    <property type="match status" value="1"/>
</dbReference>
<keyword evidence="11" id="KW-1185">Reference proteome</keyword>
<gene>
    <name evidence="10" type="ORF">D8M06_04945</name>
</gene>
<keyword evidence="5" id="KW-0809">Transit peptide</keyword>
<evidence type="ECO:0000259" key="8">
    <source>
        <dbReference type="Pfam" id="PF01643"/>
    </source>
</evidence>
<feature type="domain" description="Acyl-ACP thioesterase N-terminal hotdog" evidence="8">
    <location>
        <begin position="5"/>
        <end position="125"/>
    </location>
</feature>
<evidence type="ECO:0000256" key="5">
    <source>
        <dbReference type="ARBA" id="ARBA00022946"/>
    </source>
</evidence>
<accession>A0A495A7A3</accession>
<organism evidence="10 11">
    <name type="scientific">Oceanobacillus halophilus</name>
    <dbReference type="NCBI Taxonomy" id="930130"/>
    <lineage>
        <taxon>Bacteria</taxon>
        <taxon>Bacillati</taxon>
        <taxon>Bacillota</taxon>
        <taxon>Bacilli</taxon>
        <taxon>Bacillales</taxon>
        <taxon>Bacillaceae</taxon>
        <taxon>Oceanobacillus</taxon>
    </lineage>
</organism>
<evidence type="ECO:0000256" key="2">
    <source>
        <dbReference type="ARBA" id="ARBA00022516"/>
    </source>
</evidence>
<reference evidence="10 11" key="1">
    <citation type="journal article" date="2016" name="Int. J. Syst. Evol. Microbiol.">
        <title>Oceanobacillus halophilus sp. nov., a novel moderately halophilic bacterium from a hypersaline lake.</title>
        <authorList>
            <person name="Amoozegar M.A."/>
            <person name="Bagheri M."/>
            <person name="Makhdoumi A."/>
            <person name="Nikou M.M."/>
            <person name="Fazeli S.A.S."/>
            <person name="Schumann P."/>
            <person name="Sproer C."/>
            <person name="Sanchez-Porro C."/>
            <person name="Ventosa A."/>
        </authorList>
    </citation>
    <scope>NUCLEOTIDE SEQUENCE [LARGE SCALE GENOMIC DNA]</scope>
    <source>
        <strain evidence="10 11">DSM 23996</strain>
    </source>
</reference>
<evidence type="ECO:0000256" key="4">
    <source>
        <dbReference type="ARBA" id="ARBA00022832"/>
    </source>
</evidence>
<dbReference type="GO" id="GO:0000036">
    <property type="term" value="F:acyl carrier activity"/>
    <property type="evidence" value="ECO:0007669"/>
    <property type="project" value="TreeGrafter"/>
</dbReference>
<dbReference type="SUPFAM" id="SSF54637">
    <property type="entry name" value="Thioesterase/thiol ester dehydrase-isomerase"/>
    <property type="match status" value="2"/>
</dbReference>
<evidence type="ECO:0000256" key="6">
    <source>
        <dbReference type="ARBA" id="ARBA00023098"/>
    </source>
</evidence>
<dbReference type="Proteomes" id="UP000269301">
    <property type="component" value="Unassembled WGS sequence"/>
</dbReference>
<name>A0A495A7A3_9BACI</name>
<dbReference type="OrthoDB" id="9801517at2"/>
<keyword evidence="6" id="KW-0443">Lipid metabolism</keyword>
<dbReference type="EMBL" id="RBZP01000002">
    <property type="protein sequence ID" value="RKQ35619.1"/>
    <property type="molecule type" value="Genomic_DNA"/>
</dbReference>
<dbReference type="GO" id="GO:0016297">
    <property type="term" value="F:fatty acyl-[ACP] hydrolase activity"/>
    <property type="evidence" value="ECO:0007669"/>
    <property type="project" value="InterPro"/>
</dbReference>
<protein>
    <submittedName>
        <fullName evidence="10">Acyl-ACP thioesterase</fullName>
    </submittedName>
</protein>
<dbReference type="Pfam" id="PF20791">
    <property type="entry name" value="Acyl-ACP_TE_C"/>
    <property type="match status" value="1"/>
</dbReference>
<dbReference type="InterPro" id="IPR002864">
    <property type="entry name" value="Acyl-ACP_thioesterase_NHD"/>
</dbReference>
<keyword evidence="3" id="KW-0378">Hydrolase</keyword>
<feature type="domain" description="Acyl-ACP thioesterase-like C-terminal" evidence="9">
    <location>
        <begin position="164"/>
        <end position="225"/>
    </location>
</feature>
<proteinExistence type="inferred from homology"/>
<dbReference type="InterPro" id="IPR045023">
    <property type="entry name" value="FATA/B"/>
</dbReference>
<dbReference type="PANTHER" id="PTHR31727">
    <property type="entry name" value="OLEOYL-ACYL CARRIER PROTEIN THIOESTERASE 1, CHLOROPLASTIC"/>
    <property type="match status" value="1"/>
</dbReference>
<dbReference type="RefSeq" id="WP_121203250.1">
    <property type="nucleotide sequence ID" value="NZ_RBZP01000002.1"/>
</dbReference>
<dbReference type="Pfam" id="PF01643">
    <property type="entry name" value="Acyl-ACP_TE"/>
    <property type="match status" value="1"/>
</dbReference>
<comment type="caution">
    <text evidence="10">The sequence shown here is derived from an EMBL/GenBank/DDBJ whole genome shotgun (WGS) entry which is preliminary data.</text>
</comment>
<comment type="similarity">
    <text evidence="1">Belongs to the acyl-ACP thioesterase family.</text>
</comment>
<evidence type="ECO:0000313" key="11">
    <source>
        <dbReference type="Proteomes" id="UP000269301"/>
    </source>
</evidence>